<dbReference type="Gene3D" id="3.90.550.50">
    <property type="match status" value="2"/>
</dbReference>
<evidence type="ECO:0000256" key="13">
    <source>
        <dbReference type="SAM" id="Coils"/>
    </source>
</evidence>
<keyword evidence="7" id="KW-0808">Transferase</keyword>
<evidence type="ECO:0000256" key="6">
    <source>
        <dbReference type="ARBA" id="ARBA00022676"/>
    </source>
</evidence>
<feature type="domain" description="Fringe-like glycosyltransferase" evidence="16">
    <location>
        <begin position="1001"/>
        <end position="1172"/>
    </location>
</feature>
<dbReference type="Pfam" id="PF02434">
    <property type="entry name" value="Fringe"/>
    <property type="match status" value="2"/>
</dbReference>
<evidence type="ECO:0000259" key="16">
    <source>
        <dbReference type="Pfam" id="PF02434"/>
    </source>
</evidence>
<gene>
    <name evidence="18" type="ORF">TcWFU_005232</name>
</gene>
<dbReference type="InterPro" id="IPR006680">
    <property type="entry name" value="Amidohydro-rel"/>
</dbReference>
<keyword evidence="11 15" id="KW-1133">Transmembrane helix</keyword>
<dbReference type="InterPro" id="IPR032466">
    <property type="entry name" value="Metal_Hydrolase"/>
</dbReference>
<dbReference type="Pfam" id="PF04756">
    <property type="entry name" value="OST3_OST6"/>
    <property type="match status" value="2"/>
</dbReference>
<dbReference type="PANTHER" id="PTHR23033:SF14">
    <property type="entry name" value="GLYCOPROTEIN-N-ACETYLGALACTOSAMINE 3-BETA-GALACTOSYLTRANSFERASE 1-RELATED"/>
    <property type="match status" value="1"/>
</dbReference>
<evidence type="ECO:0000256" key="5">
    <source>
        <dbReference type="ARBA" id="ARBA00012557"/>
    </source>
</evidence>
<feature type="transmembrane region" description="Helical" evidence="15">
    <location>
        <begin position="1375"/>
        <end position="1396"/>
    </location>
</feature>
<dbReference type="Pfam" id="PF04909">
    <property type="entry name" value="Amidohydro_2"/>
    <property type="match status" value="1"/>
</dbReference>
<evidence type="ECO:0000256" key="3">
    <source>
        <dbReference type="ARBA" id="ARBA00004922"/>
    </source>
</evidence>
<evidence type="ECO:0000256" key="1">
    <source>
        <dbReference type="ARBA" id="ARBA00004141"/>
    </source>
</evidence>
<dbReference type="InterPro" id="IPR021149">
    <property type="entry name" value="OligosaccharylTrfase_OST3/OST6"/>
</dbReference>
<proteinExistence type="inferred from homology"/>
<evidence type="ECO:0000313" key="19">
    <source>
        <dbReference type="Proteomes" id="UP001651158"/>
    </source>
</evidence>
<organism evidence="18 19">
    <name type="scientific">Taenia crassiceps</name>
    <dbReference type="NCBI Taxonomy" id="6207"/>
    <lineage>
        <taxon>Eukaryota</taxon>
        <taxon>Metazoa</taxon>
        <taxon>Spiralia</taxon>
        <taxon>Lophotrochozoa</taxon>
        <taxon>Platyhelminthes</taxon>
        <taxon>Cestoda</taxon>
        <taxon>Eucestoda</taxon>
        <taxon>Cyclophyllidea</taxon>
        <taxon>Taeniidae</taxon>
        <taxon>Taenia</taxon>
    </lineage>
</organism>
<name>A0ABR4QQY2_9CEST</name>
<dbReference type="EC" id="2.4.1.122" evidence="5"/>
<feature type="domain" description="Amidohydrolase-related" evidence="17">
    <location>
        <begin position="82"/>
        <end position="365"/>
    </location>
</feature>
<evidence type="ECO:0000256" key="2">
    <source>
        <dbReference type="ARBA" id="ARBA00004606"/>
    </source>
</evidence>
<comment type="similarity">
    <text evidence="4">Belongs to the glycosyltransferase 31 family. Beta3-Gal-T subfamily.</text>
</comment>
<evidence type="ECO:0000256" key="15">
    <source>
        <dbReference type="SAM" id="Phobius"/>
    </source>
</evidence>
<evidence type="ECO:0000256" key="11">
    <source>
        <dbReference type="ARBA" id="ARBA00022989"/>
    </source>
</evidence>
<evidence type="ECO:0000256" key="10">
    <source>
        <dbReference type="ARBA" id="ARBA00022968"/>
    </source>
</evidence>
<dbReference type="Proteomes" id="UP001651158">
    <property type="component" value="Unassembled WGS sequence"/>
</dbReference>
<feature type="region of interest" description="Disordered" evidence="14">
    <location>
        <begin position="1"/>
        <end position="30"/>
    </location>
</feature>
<dbReference type="Gene3D" id="3.40.30.10">
    <property type="entry name" value="Glutaredoxin"/>
    <property type="match status" value="1"/>
</dbReference>
<accession>A0ABR4QQY2</accession>
<dbReference type="PANTHER" id="PTHR23033">
    <property type="entry name" value="BETA1,3-GALACTOSYLTRANSFERASE"/>
    <property type="match status" value="1"/>
</dbReference>
<dbReference type="InterPro" id="IPR026050">
    <property type="entry name" value="C1GALT1/C1GALT1_chp1"/>
</dbReference>
<evidence type="ECO:0000313" key="18">
    <source>
        <dbReference type="EMBL" id="KAL5112107.1"/>
    </source>
</evidence>
<dbReference type="InterPro" id="IPR003378">
    <property type="entry name" value="Fringe-like_glycosylTrfase"/>
</dbReference>
<keyword evidence="13" id="KW-0175">Coiled coil</keyword>
<evidence type="ECO:0000256" key="14">
    <source>
        <dbReference type="SAM" id="MobiDB-lite"/>
    </source>
</evidence>
<feature type="domain" description="Fringe-like glycosyltransferase" evidence="16">
    <location>
        <begin position="644"/>
        <end position="824"/>
    </location>
</feature>
<evidence type="ECO:0000256" key="8">
    <source>
        <dbReference type="ARBA" id="ARBA00022692"/>
    </source>
</evidence>
<feature type="compositionally biased region" description="Gly residues" evidence="14">
    <location>
        <begin position="1"/>
        <end position="11"/>
    </location>
</feature>
<dbReference type="EMBL" id="JAKROA010000001">
    <property type="protein sequence ID" value="KAL5112107.1"/>
    <property type="molecule type" value="Genomic_DNA"/>
</dbReference>
<evidence type="ECO:0000256" key="12">
    <source>
        <dbReference type="ARBA" id="ARBA00023136"/>
    </source>
</evidence>
<evidence type="ECO:0000259" key="17">
    <source>
        <dbReference type="Pfam" id="PF04909"/>
    </source>
</evidence>
<protein>
    <recommendedName>
        <fullName evidence="5">N-acetylgalactosaminide beta-1,3-galactosyltransferase</fullName>
        <ecNumber evidence="5">2.4.1.122</ecNumber>
    </recommendedName>
</protein>
<keyword evidence="6" id="KW-0328">Glycosyltransferase</keyword>
<sequence>MSLRPGIGGASSGNERTSNAAGPMTRSDYEEAYRRRDKRTLQQLLAEEEALIDNEAADFETAEKEAIAAAFSAWVPITPQYIDAHFQLWSLSRRPGDIYEGVQLPGDASWRLLSAKELLTRDFNPDNYEEDLFEMKHRANAELKEGIGELSPVQYAIHVQSTPTYQENMVMSSIAEEYYYLAGHIGWVDLHDSGLASRLRTLMLDPFLVGLRHDLTETDASLLLDPYVDSAFAAIEQNNMPFDLMIGPHQLKHACHLAYKHPRLKLVLNHCGLPLEYTSTRPDEEIVLSAWKSDLEYLSRYPNVYCKLTATSGKIVWQAGAKVEAEEWSPMKVLTQAIGFFGPERCLFGSGWPICRVLAPAQTGWEGSGTGGALAAKGGAGGPVPGYRGAKVAKRQLSVWEAARLVEHCMEEAGFGAIEDKRKKTGVMNTKSIFLRLTIMTLFVIHLKAPVLASGRQIFCAVYGTSSDKASPEGLNVAQCDEVMHVDESLILKDEIPWKVHRVTLVEAYHSRLQWNYNLVLTNYKAKIDLANLRVRLNSVPESVLVYAILEDPEDTTGGPPYPPTIALNYRAILALLFEAMYNLPGCVPNASFIECAAKLRINRLTLPKNTKLAPTHITPLNVLKYALRELDRALADKLKEKVRVFAAILTTPRTRLSKAIHVKATWAKRFNGYVFFSSKEDEELPSIRVVEIESRDLLWEKMRGALIYIYKNVLNDYDFFMRTDDDTYVIVENLRLLLSKHDPNLPILIGRRFYASFFLLLRNQFVKQGYASSGAGYVLSRAALKLVAEAILKEEPGCRKRGGAEDVNLGVCAEAVGVKMVDSLDEYNREAFHPFCPNAIFDRTYMDRVSWIHYYNYFPVKTGLDCCSDYSVSFHYVSARDIESSALRNTKGSLGAKLALVVVPQSQPCQRLRRKKNTNYIGFFFPNYGVVMQLLSTLKSYRMLVFCSLEFRSLFGQTTVGRLEAVEHVSFHAHNESDHYADERMLADEMARKVRVFAVILTMPTSKETKAVHVKATWARRFNGYVFISSEKDTHLPSIRAVSNEGRDMLWEKTRQGLLYAYRNHFNNYDFFMKADDDTYVIVENLRFVLSKLDPNRPILMGRRFNKYVKQGYTSGGAGYVVSRAALKLIVNGMNNEVRGCRKGRGAEDVNLGACAEAVNVTLVDSLDEHEQEVFHPFPPAYMIDKRLMEATSWVQSFNYFPIKTGFSCCSDHSVSFHYVSPTEMYTLDYLIYHLHPYGIARDMEQYNELLKLAADEFAILSRSYSLSKKDKREIFFATADYDDNSEIFASLNQNTVPEDVYDITRNGLSAEVLAQWVFVRTGVHCGIVFVDHLHFIPLPKRASLIVMITYALVSLSIVVLTDVAQTPNSSKRRAMAVLGIAMFAIFTSLCLSLFRKKNQSYPYSFLLK</sequence>
<keyword evidence="19" id="KW-1185">Reference proteome</keyword>
<evidence type="ECO:0000256" key="7">
    <source>
        <dbReference type="ARBA" id="ARBA00022679"/>
    </source>
</evidence>
<keyword evidence="8 15" id="KW-0812">Transmembrane</keyword>
<keyword evidence="10" id="KW-0735">Signal-anchor</keyword>
<evidence type="ECO:0000256" key="4">
    <source>
        <dbReference type="ARBA" id="ARBA00006462"/>
    </source>
</evidence>
<feature type="coiled-coil region" evidence="13">
    <location>
        <begin position="38"/>
        <end position="65"/>
    </location>
</feature>
<feature type="transmembrane region" description="Helical" evidence="15">
    <location>
        <begin position="1344"/>
        <end position="1363"/>
    </location>
</feature>
<evidence type="ECO:0000256" key="9">
    <source>
        <dbReference type="ARBA" id="ARBA00022741"/>
    </source>
</evidence>
<dbReference type="SUPFAM" id="SSF51556">
    <property type="entry name" value="Metallo-dependent hydrolases"/>
    <property type="match status" value="1"/>
</dbReference>
<keyword evidence="12 15" id="KW-0472">Membrane</keyword>
<comment type="pathway">
    <text evidence="3">Protein modification; protein glycosylation.</text>
</comment>
<dbReference type="Gene3D" id="3.20.20.140">
    <property type="entry name" value="Metal-dependent hydrolases"/>
    <property type="match status" value="1"/>
</dbReference>
<keyword evidence="9" id="KW-0547">Nucleotide-binding</keyword>
<comment type="caution">
    <text evidence="18">The sequence shown here is derived from an EMBL/GenBank/DDBJ whole genome shotgun (WGS) entry which is preliminary data.</text>
</comment>
<reference evidence="18 19" key="1">
    <citation type="journal article" date="2022" name="Front. Cell. Infect. Microbiol.">
        <title>The Genomes of Two Strains of Taenia crassiceps the Animal Model for the Study of Human Cysticercosis.</title>
        <authorList>
            <person name="Bobes R.J."/>
            <person name="Estrada K."/>
            <person name="Rios-Valencia D.G."/>
            <person name="Calderon-Gallegos A."/>
            <person name="de la Torre P."/>
            <person name="Carrero J.C."/>
            <person name="Sanchez-Flores A."/>
            <person name="Laclette J.P."/>
        </authorList>
    </citation>
    <scope>NUCLEOTIDE SEQUENCE [LARGE SCALE GENOMIC DNA]</scope>
    <source>
        <strain evidence="18">WFUcys</strain>
    </source>
</reference>
<comment type="subcellular location">
    <subcellularLocation>
        <location evidence="1">Membrane</location>
        <topology evidence="1">Multi-pass membrane protein</topology>
    </subcellularLocation>
    <subcellularLocation>
        <location evidence="2">Membrane</location>
        <topology evidence="2">Single-pass type II membrane protein</topology>
    </subcellularLocation>
</comment>